<dbReference type="InterPro" id="IPR050471">
    <property type="entry name" value="AB_hydrolase"/>
</dbReference>
<dbReference type="Proteomes" id="UP000245699">
    <property type="component" value="Unassembled WGS sequence"/>
</dbReference>
<evidence type="ECO:0000259" key="2">
    <source>
        <dbReference type="Pfam" id="PF00561"/>
    </source>
</evidence>
<evidence type="ECO:0000256" key="1">
    <source>
        <dbReference type="SAM" id="MobiDB-lite"/>
    </source>
</evidence>
<dbReference type="Gene3D" id="3.40.50.1820">
    <property type="entry name" value="alpha/beta hydrolase"/>
    <property type="match status" value="2"/>
</dbReference>
<dbReference type="Pfam" id="PF00561">
    <property type="entry name" value="Abhydrolase_1"/>
    <property type="match status" value="1"/>
</dbReference>
<organism evidence="3 4">
    <name type="scientific">Furculomyces boomerangus</name>
    <dbReference type="NCBI Taxonomy" id="61424"/>
    <lineage>
        <taxon>Eukaryota</taxon>
        <taxon>Fungi</taxon>
        <taxon>Fungi incertae sedis</taxon>
        <taxon>Zoopagomycota</taxon>
        <taxon>Kickxellomycotina</taxon>
        <taxon>Harpellomycetes</taxon>
        <taxon>Harpellales</taxon>
        <taxon>Harpellaceae</taxon>
        <taxon>Furculomyces</taxon>
    </lineage>
</organism>
<sequence length="1199" mass="135552">MELIKNPFQKLENSSTNSSKDKSPPLASIVDKNNHPYLNELVSKDIEQVYLNPEKTNIGFQIIEHNSNSEKLSPKLPKPDLPKLVTVALARKPTISSAPLRAQNTKSNTDYLLSHTNKPGSPIGNSTTCLTNSVFSKFIPSHFNVKTTSSNNAEKRYQEVKQKQCKKNSRSYLAKVINEWLHSEKKCSKGLLDVSRGSNSKNKGVRIYYELYGTGPNKIFFIMGMLSTAEYWKLQIQHFARNPEYQICIFDNRGSGRSTLGDGNFSISDMAKDALMLLNHIGWKNGAHIIGVSLGGMIAQRMCLLTQHSTQNIKTNQTTFPIYQKFTKGTENIVPKNASMSNLNDQKKDDHPSNCVHEAPNLNEDGSKDSINSHETENTLIETQKTPEISEETYFDYKSIDSDISLSESKYIFKTQSEKERTNFFFKTVTLVDTFQSSVGIIPTKKEMSFFLNGMSFFGGDLKPLLTMVFSNRWLQRKFDFKKYIPESDKYEIENLQFSNKQVLETVFKVINKNIQRSRTEYAKRNCGQVLKYKSSVIKPKPFKSLPEMKKPPPTDFISDTHTSEKPIEHSQKSAMLPDINRPLLKKNKSVPITKSEYESQTKNTFLPRTKMIPNKKTTESDKTSIATFSGSGDMINDSLEAIEPSQLSPHIKVHSNTFRNNEITSGIPHNDEKTSPSFKDNFFSKTMTGKLNGNLTSLFGFVLDSESSTDGISRNSECDICPGDSLATSVKRVDSNFHLTPEKVSTLNSIKQHAGNVRQFGAVMRHNISNSQLKSLRKRHPNSRFLVIHGGNDHVIRPSNGKNIAKNLKCHYAIIENAGHMSMLDAPVTFNTILESFILNSEWLKDFPFQNQTLLELEGNDPNYIEKADSKGSDTRNTEFNQWDIDENTISSRHKGANISNSINPESSSSSRTNTMPKNTEDKNDVRGPENLTDSTSLNQLNLDKREKNINMTLNKLSNETLKEPQTDEESSKENPTTNPIKLLEKGDDPLNNEIEIYLHGDTPNCEKVVAEMEHKPSMENNLSELNIKENHVLTIKKSKTEIPKTHTREEEMMEDQKDNSMMELIEKSGGSGKSLKKNNFNRTSLMNFVNLDLKGQIMKLFPSNSTEKISSPKHEKYKTVPFFLSSSRQSSPEKIDDSVFSDYINSPALQLDNHRTFSLPGSTMMFGNVKYKVVRLDPKKAGLELDNTLRVVKFGNN</sequence>
<comment type="caution">
    <text evidence="3">The sequence shown here is derived from an EMBL/GenBank/DDBJ whole genome shotgun (WGS) entry which is preliminary data.</text>
</comment>
<dbReference type="InterPro" id="IPR029058">
    <property type="entry name" value="AB_hydrolase_fold"/>
</dbReference>
<feature type="region of interest" description="Disordered" evidence="1">
    <location>
        <begin position="1"/>
        <end position="31"/>
    </location>
</feature>
<feature type="compositionally biased region" description="Polar residues" evidence="1">
    <location>
        <begin position="951"/>
        <end position="961"/>
    </location>
</feature>
<dbReference type="STRING" id="61424.A0A2T9Z3F1"/>
<dbReference type="EMBL" id="MBFT01000051">
    <property type="protein sequence ID" value="PVU99112.1"/>
    <property type="molecule type" value="Genomic_DNA"/>
</dbReference>
<reference evidence="3 4" key="1">
    <citation type="journal article" date="2018" name="MBio">
        <title>Comparative Genomics Reveals the Core Gene Toolbox for the Fungus-Insect Symbiosis.</title>
        <authorList>
            <person name="Wang Y."/>
            <person name="Stata M."/>
            <person name="Wang W."/>
            <person name="Stajich J.E."/>
            <person name="White M.M."/>
            <person name="Moncalvo J.M."/>
        </authorList>
    </citation>
    <scope>NUCLEOTIDE SEQUENCE [LARGE SCALE GENOMIC DNA]</scope>
    <source>
        <strain evidence="3 4">AUS-77-4</strain>
    </source>
</reference>
<accession>A0A2T9Z3F1</accession>
<feature type="compositionally biased region" description="Basic and acidic residues" evidence="1">
    <location>
        <begin position="962"/>
        <end position="974"/>
    </location>
</feature>
<protein>
    <recommendedName>
        <fullName evidence="2">AB hydrolase-1 domain-containing protein</fullName>
    </recommendedName>
</protein>
<feature type="region of interest" description="Disordered" evidence="1">
    <location>
        <begin position="866"/>
        <end position="988"/>
    </location>
</feature>
<dbReference type="SUPFAM" id="SSF53474">
    <property type="entry name" value="alpha/beta-Hydrolases"/>
    <property type="match status" value="2"/>
</dbReference>
<feature type="compositionally biased region" description="Polar residues" evidence="1">
    <location>
        <begin position="933"/>
        <end position="943"/>
    </location>
</feature>
<gene>
    <name evidence="3" type="ORF">BB559_000987</name>
</gene>
<dbReference type="InterPro" id="IPR000073">
    <property type="entry name" value="AB_hydrolase_1"/>
</dbReference>
<name>A0A2T9Z3F1_9FUNG</name>
<dbReference type="OrthoDB" id="19657at2759"/>
<feature type="compositionally biased region" description="Basic and acidic residues" evidence="1">
    <location>
        <begin position="920"/>
        <end position="929"/>
    </location>
</feature>
<feature type="region of interest" description="Disordered" evidence="1">
    <location>
        <begin position="335"/>
        <end position="372"/>
    </location>
</feature>
<dbReference type="PANTHER" id="PTHR43433:SF5">
    <property type="entry name" value="AB HYDROLASE-1 DOMAIN-CONTAINING PROTEIN"/>
    <property type="match status" value="1"/>
</dbReference>
<dbReference type="AlphaFoldDB" id="A0A2T9Z3F1"/>
<feature type="compositionally biased region" description="Low complexity" evidence="1">
    <location>
        <begin position="899"/>
        <end position="912"/>
    </location>
</feature>
<evidence type="ECO:0000313" key="3">
    <source>
        <dbReference type="EMBL" id="PVU99112.1"/>
    </source>
</evidence>
<keyword evidence="4" id="KW-1185">Reference proteome</keyword>
<proteinExistence type="predicted"/>
<feature type="domain" description="AB hydrolase-1" evidence="2">
    <location>
        <begin position="222"/>
        <end position="309"/>
    </location>
</feature>
<dbReference type="PANTHER" id="PTHR43433">
    <property type="entry name" value="HYDROLASE, ALPHA/BETA FOLD FAMILY PROTEIN"/>
    <property type="match status" value="1"/>
</dbReference>
<feature type="compositionally biased region" description="Basic and acidic residues" evidence="1">
    <location>
        <begin position="866"/>
        <end position="878"/>
    </location>
</feature>
<evidence type="ECO:0000313" key="4">
    <source>
        <dbReference type="Proteomes" id="UP000245699"/>
    </source>
</evidence>